<reference evidence="8" key="1">
    <citation type="journal article" date="2023" name="bioRxiv">
        <title>Improved chromosome-level genome assembly for marigold (Tagetes erecta).</title>
        <authorList>
            <person name="Jiang F."/>
            <person name="Yuan L."/>
            <person name="Wang S."/>
            <person name="Wang H."/>
            <person name="Xu D."/>
            <person name="Wang A."/>
            <person name="Fan W."/>
        </authorList>
    </citation>
    <scope>NUCLEOTIDE SEQUENCE</scope>
    <source>
        <strain evidence="8">WSJ</strain>
        <tissue evidence="8">Leaf</tissue>
    </source>
</reference>
<dbReference type="Pfam" id="PF00069">
    <property type="entry name" value="Pkinase"/>
    <property type="match status" value="1"/>
</dbReference>
<evidence type="ECO:0000259" key="7">
    <source>
        <dbReference type="PROSITE" id="PS50011"/>
    </source>
</evidence>
<dbReference type="FunFam" id="1.10.510.10:FF:000084">
    <property type="entry name" value="Wall-associated receptor kinase 2"/>
    <property type="match status" value="1"/>
</dbReference>
<dbReference type="CDD" id="cd14066">
    <property type="entry name" value="STKc_IRAK"/>
    <property type="match status" value="1"/>
</dbReference>
<dbReference type="SMART" id="SM00220">
    <property type="entry name" value="S_TKc"/>
    <property type="match status" value="1"/>
</dbReference>
<dbReference type="GO" id="GO:0004674">
    <property type="term" value="F:protein serine/threonine kinase activity"/>
    <property type="evidence" value="ECO:0007669"/>
    <property type="project" value="UniProtKB-KW"/>
</dbReference>
<evidence type="ECO:0000256" key="5">
    <source>
        <dbReference type="ARBA" id="ARBA00022840"/>
    </source>
</evidence>
<dbReference type="Proteomes" id="UP001229421">
    <property type="component" value="Unassembled WGS sequence"/>
</dbReference>
<protein>
    <recommendedName>
        <fullName evidence="7">Protein kinase domain-containing protein</fullName>
    </recommendedName>
</protein>
<dbReference type="Gene3D" id="3.30.200.20">
    <property type="entry name" value="Phosphorylase Kinase, domain 1"/>
    <property type="match status" value="2"/>
</dbReference>
<sequence>MISPALIKEPKSSFKLPDQTCQRLTLAQIELATNNFDDSLVIGCGGFGKVYKSVSKFGSGSEVAVKRLDSASSQGACEFEAEVEILSKLRHGNLVPLIGYCCEGKEMVLVYEFMTNGTLEDHLHKDGSELSWLQLLRICVGAARGLDYLHTGTSTQHGVIHRDVKSSNILLDSNFAAKVSDFGLAKVGKIDHTRTHVSTLVKGTFGYMDPCYFQSGKVTRKSDVYAFGVVLFEVLTGKQALDPTFDEDHLSLAVWAQDQIKTGRLNDIVSQRVMIQISKRCLKEFASLAMQCLHDQPKHRPTMAEVVVKLESILSREREKNVFSVDDGRFINKVRYFFTGKADLISAHSEGSTSNVDEQYIQISNNESLRTFTYAELISATNNCNDDEFSTNSHVTIYKGWVDELTYAPTEPGVGLPMYIRTRHIERSKLDLKSEEFNHPNLVKLLGYYLNKRELSCVYELTPSLDKLLFGERGTTSLSWVARLKIAVGAAKGLSFLHKKGYSAYIQFKTTCILVDTDYNARLRDFWAPSSYSFGMDARYSAPEWFRYQADVIFDGIIGGLNHSKYGFGVKSEIYSFGVVLLELLTGMKVFDRNRSEEKQNLVKWAIPLLTDDANLGMILDPQLQDNNHPPKGAFVFAELVSNCLQPSQDERPSMEKILQVLHQCYQEALRQYPKKQ</sequence>
<feature type="binding site" evidence="6">
    <location>
        <position position="66"/>
    </location>
    <ligand>
        <name>ATP</name>
        <dbReference type="ChEBI" id="CHEBI:30616"/>
    </ligand>
</feature>
<keyword evidence="5 6" id="KW-0067">ATP-binding</keyword>
<keyword evidence="3 6" id="KW-0547">Nucleotide-binding</keyword>
<feature type="domain" description="Protein kinase" evidence="7">
    <location>
        <begin position="36"/>
        <end position="314"/>
    </location>
</feature>
<dbReference type="PROSITE" id="PS50011">
    <property type="entry name" value="PROTEIN_KINASE_DOM"/>
    <property type="match status" value="2"/>
</dbReference>
<dbReference type="GO" id="GO:0005524">
    <property type="term" value="F:ATP binding"/>
    <property type="evidence" value="ECO:0007669"/>
    <property type="project" value="UniProtKB-UniRule"/>
</dbReference>
<evidence type="ECO:0000256" key="6">
    <source>
        <dbReference type="PROSITE-ProRule" id="PRU10141"/>
    </source>
</evidence>
<evidence type="ECO:0000313" key="9">
    <source>
        <dbReference type="Proteomes" id="UP001229421"/>
    </source>
</evidence>
<name>A0AAD8KTS8_TARER</name>
<comment type="caution">
    <text evidence="8">The sequence shown here is derived from an EMBL/GenBank/DDBJ whole genome shotgun (WGS) entry which is preliminary data.</text>
</comment>
<proteinExistence type="predicted"/>
<dbReference type="PROSITE" id="PS00108">
    <property type="entry name" value="PROTEIN_KINASE_ST"/>
    <property type="match status" value="1"/>
</dbReference>
<evidence type="ECO:0000313" key="8">
    <source>
        <dbReference type="EMBL" id="KAK1426192.1"/>
    </source>
</evidence>
<dbReference type="FunFam" id="3.30.200.20:FF:000039">
    <property type="entry name" value="receptor-like protein kinase FERONIA"/>
    <property type="match status" value="1"/>
</dbReference>
<dbReference type="InterPro" id="IPR001245">
    <property type="entry name" value="Ser-Thr/Tyr_kinase_cat_dom"/>
</dbReference>
<keyword evidence="2" id="KW-0808">Transferase</keyword>
<dbReference type="Pfam" id="PF07714">
    <property type="entry name" value="PK_Tyr_Ser-Thr"/>
    <property type="match status" value="1"/>
</dbReference>
<dbReference type="Gene3D" id="1.10.510.10">
    <property type="entry name" value="Transferase(Phosphotransferase) domain 1"/>
    <property type="match status" value="2"/>
</dbReference>
<keyword evidence="9" id="KW-1185">Reference proteome</keyword>
<dbReference type="SUPFAM" id="SSF56112">
    <property type="entry name" value="Protein kinase-like (PK-like)"/>
    <property type="match status" value="2"/>
</dbReference>
<organism evidence="8 9">
    <name type="scientific">Tagetes erecta</name>
    <name type="common">African marigold</name>
    <dbReference type="NCBI Taxonomy" id="13708"/>
    <lineage>
        <taxon>Eukaryota</taxon>
        <taxon>Viridiplantae</taxon>
        <taxon>Streptophyta</taxon>
        <taxon>Embryophyta</taxon>
        <taxon>Tracheophyta</taxon>
        <taxon>Spermatophyta</taxon>
        <taxon>Magnoliopsida</taxon>
        <taxon>eudicotyledons</taxon>
        <taxon>Gunneridae</taxon>
        <taxon>Pentapetalae</taxon>
        <taxon>asterids</taxon>
        <taxon>campanulids</taxon>
        <taxon>Asterales</taxon>
        <taxon>Asteraceae</taxon>
        <taxon>Asteroideae</taxon>
        <taxon>Heliantheae alliance</taxon>
        <taxon>Tageteae</taxon>
        <taxon>Tagetes</taxon>
    </lineage>
</organism>
<keyword evidence="4" id="KW-0418">Kinase</keyword>
<dbReference type="AlphaFoldDB" id="A0AAD8KTS8"/>
<evidence type="ECO:0000256" key="4">
    <source>
        <dbReference type="ARBA" id="ARBA00022777"/>
    </source>
</evidence>
<dbReference type="InterPro" id="IPR000719">
    <property type="entry name" value="Prot_kinase_dom"/>
</dbReference>
<dbReference type="PANTHER" id="PTHR47989">
    <property type="entry name" value="OS01G0750732 PROTEIN"/>
    <property type="match status" value="1"/>
</dbReference>
<feature type="domain" description="Protein kinase" evidence="7">
    <location>
        <begin position="363"/>
        <end position="666"/>
    </location>
</feature>
<evidence type="ECO:0000256" key="2">
    <source>
        <dbReference type="ARBA" id="ARBA00022679"/>
    </source>
</evidence>
<accession>A0AAD8KTS8</accession>
<dbReference type="InterPro" id="IPR011009">
    <property type="entry name" value="Kinase-like_dom_sf"/>
</dbReference>
<gene>
    <name evidence="8" type="ORF">QVD17_14861</name>
</gene>
<evidence type="ECO:0000256" key="3">
    <source>
        <dbReference type="ARBA" id="ARBA00022741"/>
    </source>
</evidence>
<dbReference type="PROSITE" id="PS00107">
    <property type="entry name" value="PROTEIN_KINASE_ATP"/>
    <property type="match status" value="1"/>
</dbReference>
<dbReference type="InterPro" id="IPR008271">
    <property type="entry name" value="Ser/Thr_kinase_AS"/>
</dbReference>
<keyword evidence="1" id="KW-0723">Serine/threonine-protein kinase</keyword>
<evidence type="ECO:0000256" key="1">
    <source>
        <dbReference type="ARBA" id="ARBA00022527"/>
    </source>
</evidence>
<dbReference type="PANTHER" id="PTHR47989:SF62">
    <property type="entry name" value="OS05G0423500 PROTEIN"/>
    <property type="match status" value="1"/>
</dbReference>
<dbReference type="EMBL" id="JAUHHV010000004">
    <property type="protein sequence ID" value="KAK1426192.1"/>
    <property type="molecule type" value="Genomic_DNA"/>
</dbReference>
<dbReference type="InterPro" id="IPR017441">
    <property type="entry name" value="Protein_kinase_ATP_BS"/>
</dbReference>